<evidence type="ECO:0000313" key="9">
    <source>
        <dbReference type="EMBL" id="KHD72278.1"/>
    </source>
</evidence>
<feature type="transmembrane region" description="Helical" evidence="7">
    <location>
        <begin position="16"/>
        <end position="36"/>
    </location>
</feature>
<feature type="transmembrane region" description="Helical" evidence="7">
    <location>
        <begin position="147"/>
        <end position="172"/>
    </location>
</feature>
<proteinExistence type="inferred from homology"/>
<feature type="transmembrane region" description="Helical" evidence="7">
    <location>
        <begin position="184"/>
        <end position="207"/>
    </location>
</feature>
<dbReference type="InterPro" id="IPR003838">
    <property type="entry name" value="ABC3_permease_C"/>
</dbReference>
<feature type="transmembrane region" description="Helical" evidence="7">
    <location>
        <begin position="100"/>
        <end position="127"/>
    </location>
</feature>
<feature type="transmembrane region" description="Helical" evidence="7">
    <location>
        <begin position="219"/>
        <end position="241"/>
    </location>
</feature>
<feature type="transmembrane region" description="Helical" evidence="7">
    <location>
        <begin position="56"/>
        <end position="80"/>
    </location>
</feature>
<gene>
    <name evidence="9" type="ORF">MB27_41225</name>
</gene>
<comment type="subcellular location">
    <subcellularLocation>
        <location evidence="1">Cell membrane</location>
        <topology evidence="1">Multi-pass membrane protein</topology>
    </subcellularLocation>
</comment>
<dbReference type="eggNOG" id="COG0577">
    <property type="taxonomic scope" value="Bacteria"/>
</dbReference>
<dbReference type="GO" id="GO:0022857">
    <property type="term" value="F:transmembrane transporter activity"/>
    <property type="evidence" value="ECO:0007669"/>
    <property type="project" value="TreeGrafter"/>
</dbReference>
<evidence type="ECO:0000313" key="10">
    <source>
        <dbReference type="Proteomes" id="UP000054537"/>
    </source>
</evidence>
<evidence type="ECO:0000259" key="8">
    <source>
        <dbReference type="Pfam" id="PF02687"/>
    </source>
</evidence>
<dbReference type="GO" id="GO:0005886">
    <property type="term" value="C:plasma membrane"/>
    <property type="evidence" value="ECO:0007669"/>
    <property type="project" value="UniProtKB-SubCell"/>
</dbReference>
<keyword evidence="4 7" id="KW-1133">Transmembrane helix</keyword>
<dbReference type="RefSeq" id="WP_043533635.1">
    <property type="nucleotide sequence ID" value="NZ_BAABKU010000055.1"/>
</dbReference>
<organism evidence="9 10">
    <name type="scientific">Actinoplanes utahensis</name>
    <dbReference type="NCBI Taxonomy" id="1869"/>
    <lineage>
        <taxon>Bacteria</taxon>
        <taxon>Bacillati</taxon>
        <taxon>Actinomycetota</taxon>
        <taxon>Actinomycetes</taxon>
        <taxon>Micromonosporales</taxon>
        <taxon>Micromonosporaceae</taxon>
        <taxon>Actinoplanes</taxon>
    </lineage>
</organism>
<comment type="similarity">
    <text evidence="6">Belongs to the ABC-4 integral membrane protein family.</text>
</comment>
<feature type="transmembrane region" description="Helical" evidence="7">
    <location>
        <begin position="362"/>
        <end position="386"/>
    </location>
</feature>
<feature type="transmembrane region" description="Helical" evidence="7">
    <location>
        <begin position="406"/>
        <end position="426"/>
    </location>
</feature>
<accession>A0A0A6UB66</accession>
<keyword evidence="3 7" id="KW-0812">Transmembrane</keyword>
<evidence type="ECO:0000256" key="3">
    <source>
        <dbReference type="ARBA" id="ARBA00022692"/>
    </source>
</evidence>
<feature type="transmembrane region" description="Helical" evidence="7">
    <location>
        <begin position="317"/>
        <end position="341"/>
    </location>
</feature>
<sequence length="439" mass="44431">MFALAVRSVRQRPGRLAATLLAAFFGAAVVILFNSLHDTAQQPGIDPGSAESLTLTAGVVGGYGTLLVLLGVASTLTLTVRQRSEEMDLLRRTGATPGQIIRMVIGEALLVATAGALLAVGPAVLGGRALVARLHETGQVAAGVDHVLGPIGLGAGFGVTLSAAAGAAWLAVRRVTRGRPGRHRLRTVAGALAVTAGAGGVGATFAMDPTEPALMAAPAFGSILISAGLAAFSPALVRALIPALGGPLRLLFGAGGHLAVLNLRRRATELAGVLMPLILFVGMATVTLCLQAVESDAIAGSGLTRSVEDRNLETLNLVVVGIVTVFCCLLLINSLASATAFRRREFGQQRLAGATRSQVLRMVGAEALVLVLTGVLAGTPAALAGVLSFTAVRTDRIWPGQALPTWLGIVAVAALAAGLAGLVTAVRTVRVPATVAVSA</sequence>
<keyword evidence="2" id="KW-1003">Cell membrane</keyword>
<evidence type="ECO:0000256" key="4">
    <source>
        <dbReference type="ARBA" id="ARBA00022989"/>
    </source>
</evidence>
<comment type="caution">
    <text evidence="9">The sequence shown here is derived from an EMBL/GenBank/DDBJ whole genome shotgun (WGS) entry which is preliminary data.</text>
</comment>
<evidence type="ECO:0000256" key="7">
    <source>
        <dbReference type="SAM" id="Phobius"/>
    </source>
</evidence>
<feature type="transmembrane region" description="Helical" evidence="7">
    <location>
        <begin position="270"/>
        <end position="293"/>
    </location>
</feature>
<dbReference type="InterPro" id="IPR050250">
    <property type="entry name" value="Macrolide_Exporter_MacB"/>
</dbReference>
<dbReference type="Pfam" id="PF02687">
    <property type="entry name" value="FtsX"/>
    <property type="match status" value="2"/>
</dbReference>
<feature type="domain" description="ABC3 transporter permease C-terminal" evidence="8">
    <location>
        <begin position="64"/>
        <end position="177"/>
    </location>
</feature>
<evidence type="ECO:0000256" key="6">
    <source>
        <dbReference type="ARBA" id="ARBA00038076"/>
    </source>
</evidence>
<dbReference type="STRING" id="1869.MB27_41225"/>
<dbReference type="EMBL" id="JRTT01000138">
    <property type="protein sequence ID" value="KHD72278.1"/>
    <property type="molecule type" value="Genomic_DNA"/>
</dbReference>
<feature type="domain" description="ABC3 transporter permease C-terminal" evidence="8">
    <location>
        <begin position="318"/>
        <end position="426"/>
    </location>
</feature>
<dbReference type="PANTHER" id="PTHR30572:SF4">
    <property type="entry name" value="ABC TRANSPORTER PERMEASE YTRF"/>
    <property type="match status" value="1"/>
</dbReference>
<dbReference type="Proteomes" id="UP000054537">
    <property type="component" value="Unassembled WGS sequence"/>
</dbReference>
<evidence type="ECO:0000256" key="5">
    <source>
        <dbReference type="ARBA" id="ARBA00023136"/>
    </source>
</evidence>
<name>A0A0A6UB66_ACTUT</name>
<evidence type="ECO:0000256" key="2">
    <source>
        <dbReference type="ARBA" id="ARBA00022475"/>
    </source>
</evidence>
<keyword evidence="5 7" id="KW-0472">Membrane</keyword>
<dbReference type="AlphaFoldDB" id="A0A0A6UB66"/>
<dbReference type="OrthoDB" id="3223244at2"/>
<dbReference type="PANTHER" id="PTHR30572">
    <property type="entry name" value="MEMBRANE COMPONENT OF TRANSPORTER-RELATED"/>
    <property type="match status" value="1"/>
</dbReference>
<protein>
    <submittedName>
        <fullName evidence="9">Transporter</fullName>
    </submittedName>
</protein>
<keyword evidence="10" id="KW-1185">Reference proteome</keyword>
<reference evidence="9 10" key="1">
    <citation type="submission" date="2014-10" db="EMBL/GenBank/DDBJ databases">
        <title>Draft genome sequence of Actinoplanes utahensis NRRL 12052.</title>
        <authorList>
            <person name="Velasco-Bucheli B."/>
            <person name="del Cerro C."/>
            <person name="Hormigo D."/>
            <person name="Garcia J.L."/>
            <person name="Acebal C."/>
            <person name="Arroyo M."/>
            <person name="de la Mata I."/>
        </authorList>
    </citation>
    <scope>NUCLEOTIDE SEQUENCE [LARGE SCALE GENOMIC DNA]</scope>
    <source>
        <strain evidence="9 10">NRRL 12052</strain>
    </source>
</reference>
<evidence type="ECO:0000256" key="1">
    <source>
        <dbReference type="ARBA" id="ARBA00004651"/>
    </source>
</evidence>